<reference evidence="2 3" key="1">
    <citation type="journal article" date="2019" name="Plant Biotechnol. J.">
        <title>The red bayberry genome and genetic basis of sex determination.</title>
        <authorList>
            <person name="Jia H.M."/>
            <person name="Jia H.J."/>
            <person name="Cai Q.L."/>
            <person name="Wang Y."/>
            <person name="Zhao H.B."/>
            <person name="Yang W.F."/>
            <person name="Wang G.Y."/>
            <person name="Li Y.H."/>
            <person name="Zhan D.L."/>
            <person name="Shen Y.T."/>
            <person name="Niu Q.F."/>
            <person name="Chang L."/>
            <person name="Qiu J."/>
            <person name="Zhao L."/>
            <person name="Xie H.B."/>
            <person name="Fu W.Y."/>
            <person name="Jin J."/>
            <person name="Li X.W."/>
            <person name="Jiao Y."/>
            <person name="Zhou C.C."/>
            <person name="Tu T."/>
            <person name="Chai C.Y."/>
            <person name="Gao J.L."/>
            <person name="Fan L.J."/>
            <person name="van de Weg E."/>
            <person name="Wang J.Y."/>
            <person name="Gao Z.S."/>
        </authorList>
    </citation>
    <scope>NUCLEOTIDE SEQUENCE [LARGE SCALE GENOMIC DNA]</scope>
    <source>
        <tissue evidence="2">Leaves</tissue>
    </source>
</reference>
<comment type="caution">
    <text evidence="2">The sequence shown here is derived from an EMBL/GenBank/DDBJ whole genome shotgun (WGS) entry which is preliminary data.</text>
</comment>
<dbReference type="GO" id="GO:0016320">
    <property type="term" value="P:endoplasmic reticulum membrane fusion"/>
    <property type="evidence" value="ECO:0007669"/>
    <property type="project" value="TreeGrafter"/>
</dbReference>
<dbReference type="Proteomes" id="UP000516437">
    <property type="component" value="Unassembled WGS sequence"/>
</dbReference>
<feature type="domain" description="Sey1/RHD3-like three-helix bundle" evidence="1">
    <location>
        <begin position="1"/>
        <end position="96"/>
    </location>
</feature>
<evidence type="ECO:0000313" key="2">
    <source>
        <dbReference type="EMBL" id="KAB1200950.1"/>
    </source>
</evidence>
<keyword evidence="3" id="KW-1185">Reference proteome</keyword>
<gene>
    <name evidence="2" type="ORF">CJ030_MR0G005510</name>
</gene>
<dbReference type="Pfam" id="PF20428">
    <property type="entry name" value="Sey1_3HB"/>
    <property type="match status" value="1"/>
</dbReference>
<dbReference type="AlphaFoldDB" id="A0A6A1UPC4"/>
<dbReference type="GO" id="GO:0003924">
    <property type="term" value="F:GTPase activity"/>
    <property type="evidence" value="ECO:0007669"/>
    <property type="project" value="TreeGrafter"/>
</dbReference>
<organism evidence="2 3">
    <name type="scientific">Morella rubra</name>
    <name type="common">Chinese bayberry</name>
    <dbReference type="NCBI Taxonomy" id="262757"/>
    <lineage>
        <taxon>Eukaryota</taxon>
        <taxon>Viridiplantae</taxon>
        <taxon>Streptophyta</taxon>
        <taxon>Embryophyta</taxon>
        <taxon>Tracheophyta</taxon>
        <taxon>Spermatophyta</taxon>
        <taxon>Magnoliopsida</taxon>
        <taxon>eudicotyledons</taxon>
        <taxon>Gunneridae</taxon>
        <taxon>Pentapetalae</taxon>
        <taxon>rosids</taxon>
        <taxon>fabids</taxon>
        <taxon>Fagales</taxon>
        <taxon>Myricaceae</taxon>
        <taxon>Morella</taxon>
    </lineage>
</organism>
<dbReference type="GO" id="GO:0005783">
    <property type="term" value="C:endoplasmic reticulum"/>
    <property type="evidence" value="ECO:0007669"/>
    <property type="project" value="TreeGrafter"/>
</dbReference>
<evidence type="ECO:0000259" key="1">
    <source>
        <dbReference type="Pfam" id="PF20428"/>
    </source>
</evidence>
<dbReference type="EMBL" id="RXIC02000107">
    <property type="protein sequence ID" value="KAB1200950.1"/>
    <property type="molecule type" value="Genomic_DNA"/>
</dbReference>
<sequence>MLGHLRAKALVSFKTRLEQSLSKGEGFAASVRSCTRSCMLEFDEGCADVAIRHSNWDASKVRDKLRRDIGGHASSVRHAKLSEMIAVYEVSFSINVMRHGCLLDLGFLQIMSVIMLFSKIMNTLFGMESESNFSGCDPK</sequence>
<accession>A0A6A1UPC4</accession>
<dbReference type="InterPro" id="IPR008803">
    <property type="entry name" value="RHD3/Sey1"/>
</dbReference>
<dbReference type="PANTHER" id="PTHR45923">
    <property type="entry name" value="PROTEIN SEY1"/>
    <property type="match status" value="1"/>
</dbReference>
<name>A0A6A1UPC4_9ROSI</name>
<proteinExistence type="predicted"/>
<protein>
    <recommendedName>
        <fullName evidence="1">Sey1/RHD3-like three-helix bundle domain-containing protein</fullName>
    </recommendedName>
</protein>
<dbReference type="OrthoDB" id="10522857at2759"/>
<dbReference type="InterPro" id="IPR046758">
    <property type="entry name" value="Sey1/RHD3-like_3HB"/>
</dbReference>
<evidence type="ECO:0000313" key="3">
    <source>
        <dbReference type="Proteomes" id="UP000516437"/>
    </source>
</evidence>
<dbReference type="PANTHER" id="PTHR45923:SF20">
    <property type="entry name" value="PROTEIN ROOT HAIR DEFECTIVE 3 HOMOLOG 2"/>
    <property type="match status" value="1"/>
</dbReference>